<dbReference type="Gene3D" id="3.90.550.20">
    <property type="match status" value="1"/>
</dbReference>
<proteinExistence type="inferred from homology"/>
<dbReference type="Pfam" id="PF04488">
    <property type="entry name" value="Gly_transf_sug"/>
    <property type="match status" value="1"/>
</dbReference>
<accession>A0ABR1WK17</accession>
<evidence type="ECO:0000313" key="2">
    <source>
        <dbReference type="EMBL" id="KAK8082835.1"/>
    </source>
</evidence>
<reference evidence="2 3" key="1">
    <citation type="submission" date="2023-01" db="EMBL/GenBank/DDBJ databases">
        <title>Analysis of 21 Apiospora genomes using comparative genomics revels a genus with tremendous synthesis potential of carbohydrate active enzymes and secondary metabolites.</title>
        <authorList>
            <person name="Sorensen T."/>
        </authorList>
    </citation>
    <scope>NUCLEOTIDE SEQUENCE [LARGE SCALE GENOMIC DNA]</scope>
    <source>
        <strain evidence="2 3">CBS 83171</strain>
    </source>
</reference>
<sequence>MLSKSLFNARVLIFALSLLLVAVYCLLFLGPGSTSHITDFEEVFRYREKHVATQAPDLIPAKIWQIFLTPRDTSTGETGDINHKKLGDTASWIALNPDHQYTLMSLNAADRFVKTQFAANWTVRRTYQQLRNPGLKSDLLRYLILSAEGGVYTDTDTVAFKPVDRWVPEEFRDRARVVVGLEFDKLDGPNWVDIPHDLQTDPTRARPHTNNPGSQFCQWTIAAAPGHPLFTRMVDRAITSLKETAAKHETTVAALQATSFETMNSTGPAAWTDVVFEQIQLANPSVKSLRDLSGMTEPRLYGDILVLPINAFGMGQPHSNSRHDGTIPPDALLQHNFRGSWRKPDT</sequence>
<dbReference type="InterPro" id="IPR007577">
    <property type="entry name" value="GlycoTrfase_DXD_sugar-bd_CS"/>
</dbReference>
<comment type="similarity">
    <text evidence="1">Belongs to the glycosyltransferase 32 family.</text>
</comment>
<dbReference type="InterPro" id="IPR039367">
    <property type="entry name" value="Och1-like"/>
</dbReference>
<dbReference type="InterPro" id="IPR029044">
    <property type="entry name" value="Nucleotide-diphossugar_trans"/>
</dbReference>
<evidence type="ECO:0000313" key="3">
    <source>
        <dbReference type="Proteomes" id="UP001446871"/>
    </source>
</evidence>
<gene>
    <name evidence="2" type="ORF">PG996_001616</name>
</gene>
<keyword evidence="3" id="KW-1185">Reference proteome</keyword>
<evidence type="ECO:0000256" key="1">
    <source>
        <dbReference type="ARBA" id="ARBA00009003"/>
    </source>
</evidence>
<dbReference type="EMBL" id="JAQQWM010000001">
    <property type="protein sequence ID" value="KAK8082835.1"/>
    <property type="molecule type" value="Genomic_DNA"/>
</dbReference>
<organism evidence="2 3">
    <name type="scientific">Apiospora saccharicola</name>
    <dbReference type="NCBI Taxonomy" id="335842"/>
    <lineage>
        <taxon>Eukaryota</taxon>
        <taxon>Fungi</taxon>
        <taxon>Dikarya</taxon>
        <taxon>Ascomycota</taxon>
        <taxon>Pezizomycotina</taxon>
        <taxon>Sordariomycetes</taxon>
        <taxon>Xylariomycetidae</taxon>
        <taxon>Amphisphaeriales</taxon>
        <taxon>Apiosporaceae</taxon>
        <taxon>Apiospora</taxon>
    </lineage>
</organism>
<protein>
    <submittedName>
        <fullName evidence="2">Alpha-1-6-mannosyltransferase Och1</fullName>
    </submittedName>
</protein>
<dbReference type="Proteomes" id="UP001446871">
    <property type="component" value="Unassembled WGS sequence"/>
</dbReference>
<comment type="caution">
    <text evidence="2">The sequence shown here is derived from an EMBL/GenBank/DDBJ whole genome shotgun (WGS) entry which is preliminary data.</text>
</comment>
<dbReference type="PANTHER" id="PTHR31834">
    <property type="entry name" value="INITIATION-SPECIFIC ALPHA-1,6-MANNOSYLTRANSFERASE"/>
    <property type="match status" value="1"/>
</dbReference>
<name>A0ABR1WK17_9PEZI</name>
<dbReference type="PANTHER" id="PTHR31834:SF8">
    <property type="entry name" value="TRANSFERASE, PUTATIVE (AFU_ORTHOLOGUE AFUA_6G14040)-RELATED"/>
    <property type="match status" value="1"/>
</dbReference>
<dbReference type="SUPFAM" id="SSF53448">
    <property type="entry name" value="Nucleotide-diphospho-sugar transferases"/>
    <property type="match status" value="1"/>
</dbReference>